<keyword evidence="3" id="KW-1185">Reference proteome</keyword>
<dbReference type="EMBL" id="BTSX01000002">
    <property type="protein sequence ID" value="GMS86680.1"/>
    <property type="molecule type" value="Genomic_DNA"/>
</dbReference>
<keyword evidence="1" id="KW-0175">Coiled coil</keyword>
<evidence type="ECO:0000313" key="2">
    <source>
        <dbReference type="EMBL" id="GMS86680.1"/>
    </source>
</evidence>
<sequence>AAMLQAERDREHNEAMLLQQREAANRLEHTFHERAAVERQAQEEKCRLEREKSDMLNEAAATNLQLIQENHERQRLILKEAEDKRMEAERMQRENEIRLREEHEQKREMERAAAREREHRAQREMAKAINDANRDEMEIQDRTHPDITRLVMENQKTKDDMMRENFKTMEAMYAANADELEKLTNIYQTRIKEIQEFANQREDALHFERKSLHDKFRSNMETMSKMYKEE</sequence>
<evidence type="ECO:0000256" key="1">
    <source>
        <dbReference type="SAM" id="Coils"/>
    </source>
</evidence>
<protein>
    <recommendedName>
        <fullName evidence="4">Meiosis-specific nuclear structural protein 1</fullName>
    </recommendedName>
</protein>
<comment type="caution">
    <text evidence="2">The sequence shown here is derived from an EMBL/GenBank/DDBJ whole genome shotgun (WGS) entry which is preliminary data.</text>
</comment>
<proteinExistence type="predicted"/>
<name>A0AAV5SVG8_9BILA</name>
<accession>A0AAV5SVG8</accession>
<feature type="non-terminal residue" evidence="2">
    <location>
        <position position="1"/>
    </location>
</feature>
<organism evidence="2 3">
    <name type="scientific">Pristionchus entomophagus</name>
    <dbReference type="NCBI Taxonomy" id="358040"/>
    <lineage>
        <taxon>Eukaryota</taxon>
        <taxon>Metazoa</taxon>
        <taxon>Ecdysozoa</taxon>
        <taxon>Nematoda</taxon>
        <taxon>Chromadorea</taxon>
        <taxon>Rhabditida</taxon>
        <taxon>Rhabditina</taxon>
        <taxon>Diplogasteromorpha</taxon>
        <taxon>Diplogasteroidea</taxon>
        <taxon>Neodiplogasteridae</taxon>
        <taxon>Pristionchus</taxon>
    </lineage>
</organism>
<feature type="coiled-coil region" evidence="1">
    <location>
        <begin position="1"/>
        <end position="131"/>
    </location>
</feature>
<dbReference type="AlphaFoldDB" id="A0AAV5SVG8"/>
<gene>
    <name evidence="2" type="ORF">PENTCL1PPCAC_8855</name>
</gene>
<dbReference type="Proteomes" id="UP001432027">
    <property type="component" value="Unassembled WGS sequence"/>
</dbReference>
<feature type="non-terminal residue" evidence="2">
    <location>
        <position position="230"/>
    </location>
</feature>
<reference evidence="2" key="1">
    <citation type="submission" date="2023-10" db="EMBL/GenBank/DDBJ databases">
        <title>Genome assembly of Pristionchus species.</title>
        <authorList>
            <person name="Yoshida K."/>
            <person name="Sommer R.J."/>
        </authorList>
    </citation>
    <scope>NUCLEOTIDE SEQUENCE</scope>
    <source>
        <strain evidence="2">RS0144</strain>
    </source>
</reference>
<evidence type="ECO:0000313" key="3">
    <source>
        <dbReference type="Proteomes" id="UP001432027"/>
    </source>
</evidence>
<evidence type="ECO:0008006" key="4">
    <source>
        <dbReference type="Google" id="ProtNLM"/>
    </source>
</evidence>